<evidence type="ECO:0000256" key="1">
    <source>
        <dbReference type="ARBA" id="ARBA00004167"/>
    </source>
</evidence>
<dbReference type="PANTHER" id="PTHR34978">
    <property type="entry name" value="POSSIBLE SENSOR-TRANSDUCER PROTEIN BLAR"/>
    <property type="match status" value="1"/>
</dbReference>
<evidence type="ECO:0000256" key="4">
    <source>
        <dbReference type="ARBA" id="ARBA00023136"/>
    </source>
</evidence>
<organism evidence="8">
    <name type="scientific">Solibacter usitatus (strain Ellin6076)</name>
    <dbReference type="NCBI Taxonomy" id="234267"/>
    <lineage>
        <taxon>Bacteria</taxon>
        <taxon>Pseudomonadati</taxon>
        <taxon>Acidobacteriota</taxon>
        <taxon>Terriglobia</taxon>
        <taxon>Bryobacterales</taxon>
        <taxon>Solibacteraceae</taxon>
        <taxon>Candidatus Solibacter</taxon>
    </lineage>
</organism>
<evidence type="ECO:0000256" key="3">
    <source>
        <dbReference type="ARBA" id="ARBA00022989"/>
    </source>
</evidence>
<dbReference type="GO" id="GO:0055085">
    <property type="term" value="P:transmembrane transport"/>
    <property type="evidence" value="ECO:0007669"/>
    <property type="project" value="InterPro"/>
</dbReference>
<dbReference type="InterPro" id="IPR037682">
    <property type="entry name" value="TonB_C"/>
</dbReference>
<keyword evidence="2 6" id="KW-0812">Transmembrane</keyword>
<comment type="subcellular location">
    <subcellularLocation>
        <location evidence="1">Membrane</location>
        <topology evidence="1">Single-pass membrane protein</topology>
    </subcellularLocation>
</comment>
<dbReference type="InterPro" id="IPR052173">
    <property type="entry name" value="Beta-lactam_resp_regulator"/>
</dbReference>
<feature type="coiled-coil region" evidence="5">
    <location>
        <begin position="428"/>
        <end position="478"/>
    </location>
</feature>
<dbReference type="Gene3D" id="3.30.1150.10">
    <property type="match status" value="1"/>
</dbReference>
<feature type="transmembrane region" description="Helical" evidence="6">
    <location>
        <begin position="93"/>
        <end position="114"/>
    </location>
</feature>
<sequence length="676" mass="73318">MSTHLIWDNLVAYSMQIGLLIGLAAFVPALLRLKVPHTKLAYWQILLATCLLLPAVRPWKQAMLTVSRPVFSNIADLPPMQPMPPTSLSTSEIALAILGAGIVLRLCWFAVAFLRLGRLRHHSQPLTPPTAWSVEADIRVSEAISSPVTFGFLRPVVLLPANFSELDVQIQDAILCHEVLHVRRRDWLFTLGEELVRSLFWFHPAIWWLLGEIGLAREQEVDRLVVELTKSREGYVDALLAIAGAAPRLDLAPAPLFLRKRHLKQRVVSIMKEVRMSKTRSFSALAAGLGFLAAACWLVTATFPLAAAPQSVNDFPGVTVDTGGPVMHRTAVIYPDAARLHNIQGVVVVEASLDSSGNVTDTRVLSGPPELRRAAQQAVLQWHFSMEGSSNTRQVKINFELPSGQRAPATVVTVNPPAMGAVNDPEKIAAAEAKIRALRSQITDQTAALRSSQDEAARQQAAAKLSELQENVSNLQRNLGPASLAGKRLARINVMGLSDQVRDQLLSRLPVHTGDTLSADSYDLTSKAVREFDEHMFVSQSANSQTGEVAFTIVQGGGSIASVSMTAPTTPATPGVKRITIGGNVQQTKLVSQARPVYPPLAKQARISGVVHLQAVIAKDGNVMDLKVISGHPLLIPAALEAVKTWVYQTTLLNGEPVEVVTQIDVNFTLSEEGGN</sequence>
<dbReference type="CDD" id="cd07341">
    <property type="entry name" value="M56_BlaR1_MecR1_like"/>
    <property type="match status" value="1"/>
</dbReference>
<dbReference type="InterPro" id="IPR006260">
    <property type="entry name" value="TonB/TolA_C"/>
</dbReference>
<dbReference type="NCBIfam" id="TIGR01352">
    <property type="entry name" value="tonB_Cterm"/>
    <property type="match status" value="2"/>
</dbReference>
<dbReference type="OrthoDB" id="110340at2"/>
<dbReference type="EMBL" id="CP000473">
    <property type="protein sequence ID" value="ABJ82030.1"/>
    <property type="molecule type" value="Genomic_DNA"/>
</dbReference>
<feature type="domain" description="TonB C-terminal" evidence="7">
    <location>
        <begin position="319"/>
        <end position="408"/>
    </location>
</feature>
<name>Q02A96_SOLUE</name>
<dbReference type="Pfam" id="PF05569">
    <property type="entry name" value="Peptidase_M56"/>
    <property type="match status" value="1"/>
</dbReference>
<evidence type="ECO:0000259" key="7">
    <source>
        <dbReference type="PROSITE" id="PS52015"/>
    </source>
</evidence>
<dbReference type="HOGENOM" id="CLU_406460_0_0_0"/>
<dbReference type="InterPro" id="IPR008756">
    <property type="entry name" value="Peptidase_M56"/>
</dbReference>
<dbReference type="SUPFAM" id="SSF74653">
    <property type="entry name" value="TolA/TonB C-terminal domain"/>
    <property type="match status" value="2"/>
</dbReference>
<dbReference type="AlphaFoldDB" id="Q02A96"/>
<dbReference type="Pfam" id="PF03544">
    <property type="entry name" value="TonB_C"/>
    <property type="match status" value="2"/>
</dbReference>
<accession>Q02A96</accession>
<dbReference type="InParanoid" id="Q02A96"/>
<dbReference type="Gene3D" id="3.30.2420.10">
    <property type="entry name" value="TonB"/>
    <property type="match status" value="1"/>
</dbReference>
<dbReference type="eggNOG" id="COG4219">
    <property type="taxonomic scope" value="Bacteria"/>
</dbReference>
<evidence type="ECO:0000256" key="5">
    <source>
        <dbReference type="SAM" id="Coils"/>
    </source>
</evidence>
<feature type="transmembrane region" description="Helical" evidence="6">
    <location>
        <begin position="12"/>
        <end position="33"/>
    </location>
</feature>
<dbReference type="KEGG" id="sus:Acid_1032"/>
<keyword evidence="5" id="KW-0175">Coiled coil</keyword>
<protein>
    <submittedName>
        <fullName evidence="8">TonB family protein</fullName>
    </submittedName>
</protein>
<feature type="domain" description="TonB C-terminal" evidence="7">
    <location>
        <begin position="583"/>
        <end position="676"/>
    </location>
</feature>
<gene>
    <name evidence="8" type="ordered locus">Acid_1032</name>
</gene>
<evidence type="ECO:0000256" key="2">
    <source>
        <dbReference type="ARBA" id="ARBA00022692"/>
    </source>
</evidence>
<keyword evidence="3 6" id="KW-1133">Transmembrane helix</keyword>
<dbReference type="PROSITE" id="PS52015">
    <property type="entry name" value="TONB_CTD"/>
    <property type="match status" value="2"/>
</dbReference>
<feature type="transmembrane region" description="Helical" evidence="6">
    <location>
        <begin position="40"/>
        <end position="59"/>
    </location>
</feature>
<reference evidence="8" key="1">
    <citation type="submission" date="2006-10" db="EMBL/GenBank/DDBJ databases">
        <title>Complete sequence of Solibacter usitatus Ellin6076.</title>
        <authorList>
            <consortium name="US DOE Joint Genome Institute"/>
            <person name="Copeland A."/>
            <person name="Lucas S."/>
            <person name="Lapidus A."/>
            <person name="Barry K."/>
            <person name="Detter J.C."/>
            <person name="Glavina del Rio T."/>
            <person name="Hammon N."/>
            <person name="Israni S."/>
            <person name="Dalin E."/>
            <person name="Tice H."/>
            <person name="Pitluck S."/>
            <person name="Thompson L.S."/>
            <person name="Brettin T."/>
            <person name="Bruce D."/>
            <person name="Han C."/>
            <person name="Tapia R."/>
            <person name="Gilna P."/>
            <person name="Schmutz J."/>
            <person name="Larimer F."/>
            <person name="Land M."/>
            <person name="Hauser L."/>
            <person name="Kyrpides N."/>
            <person name="Mikhailova N."/>
            <person name="Janssen P.H."/>
            <person name="Kuske C.R."/>
            <person name="Richardson P."/>
        </authorList>
    </citation>
    <scope>NUCLEOTIDE SEQUENCE</scope>
    <source>
        <strain evidence="8">Ellin6076</strain>
    </source>
</reference>
<dbReference type="PANTHER" id="PTHR34978:SF3">
    <property type="entry name" value="SLR0241 PROTEIN"/>
    <property type="match status" value="1"/>
</dbReference>
<evidence type="ECO:0000256" key="6">
    <source>
        <dbReference type="SAM" id="Phobius"/>
    </source>
</evidence>
<feature type="transmembrane region" description="Helical" evidence="6">
    <location>
        <begin position="282"/>
        <end position="306"/>
    </location>
</feature>
<dbReference type="GO" id="GO:0016020">
    <property type="term" value="C:membrane"/>
    <property type="evidence" value="ECO:0007669"/>
    <property type="project" value="UniProtKB-SubCell"/>
</dbReference>
<proteinExistence type="predicted"/>
<dbReference type="eggNOG" id="COG0810">
    <property type="taxonomic scope" value="Bacteria"/>
</dbReference>
<evidence type="ECO:0000313" key="8">
    <source>
        <dbReference type="EMBL" id="ABJ82030.1"/>
    </source>
</evidence>
<dbReference type="STRING" id="234267.Acid_1032"/>
<keyword evidence="4 6" id="KW-0472">Membrane</keyword>